<dbReference type="AlphaFoldDB" id="A0A7V1LL43"/>
<reference evidence="1" key="1">
    <citation type="journal article" date="2020" name="mSystems">
        <title>Genome- and Community-Level Interaction Insights into Carbon Utilization and Element Cycling Functions of Hydrothermarchaeota in Hydrothermal Sediment.</title>
        <authorList>
            <person name="Zhou Z."/>
            <person name="Liu Y."/>
            <person name="Xu W."/>
            <person name="Pan J."/>
            <person name="Luo Z.H."/>
            <person name="Li M."/>
        </authorList>
    </citation>
    <scope>NUCLEOTIDE SEQUENCE [LARGE SCALE GENOMIC DNA]</scope>
    <source>
        <strain evidence="1">HyVt-456</strain>
    </source>
</reference>
<organism evidence="1">
    <name type="scientific">Caldithrix abyssi</name>
    <dbReference type="NCBI Taxonomy" id="187145"/>
    <lineage>
        <taxon>Bacteria</taxon>
        <taxon>Pseudomonadati</taxon>
        <taxon>Calditrichota</taxon>
        <taxon>Calditrichia</taxon>
        <taxon>Calditrichales</taxon>
        <taxon>Calditrichaceae</taxon>
        <taxon>Caldithrix</taxon>
    </lineage>
</organism>
<sequence length="220" mass="25143">MQAYYKNQTRISFLGERISAKSFFNLFKSKKKVNIRPGAMTPEKLKEVIKEIGQGKKVNITRVEYDGTPENKPITVQIVDIRDEYFTGRVVNLERNIKEDLDDKLVFVKGGGGTIDFYFTDGDIKSVEEDVDEMILEPKDQGELLEILDALDLNESILISYYDRNKGGVINGSGKLIEKNLETKTFKVHLNLINDIELDIPKEIELNLDRDNILDLEVVI</sequence>
<protein>
    <submittedName>
        <fullName evidence="1">Uncharacterized protein</fullName>
    </submittedName>
</protein>
<evidence type="ECO:0000313" key="1">
    <source>
        <dbReference type="EMBL" id="HED09985.1"/>
    </source>
</evidence>
<proteinExistence type="predicted"/>
<dbReference type="EMBL" id="DRLD01000128">
    <property type="protein sequence ID" value="HED09985.1"/>
    <property type="molecule type" value="Genomic_DNA"/>
</dbReference>
<name>A0A7V1LL43_CALAY</name>
<dbReference type="Proteomes" id="UP000886005">
    <property type="component" value="Unassembled WGS sequence"/>
</dbReference>
<accession>A0A7V1LL43</accession>
<comment type="caution">
    <text evidence="1">The sequence shown here is derived from an EMBL/GenBank/DDBJ whole genome shotgun (WGS) entry which is preliminary data.</text>
</comment>
<gene>
    <name evidence="1" type="ORF">ENJ10_04810</name>
</gene>